<dbReference type="PROSITE" id="PS50071">
    <property type="entry name" value="HOMEOBOX_2"/>
    <property type="match status" value="1"/>
</dbReference>
<sequence>MADPFDPSPRRTRSRSRIISDDSGHPGRRTRSRTVSQLSVHDTQPEPDMHILKPMHAQEALTLVEKRPRHKMTEYQLKRLEELYRADTHPTRSAKEALAIEVGMNVKSVLIWFQNRRQDRSKKAKTIATPPLTRAVRPSPLEVKSAKLSKHAGPLARNAAARTRVAAAKGKSFPRASSRAVPSCKVTTPITPQMVYQTSSPKDAYSRLSQPPNPPCRSTSSDTPRSEKRPPDLWKHLPPTPPSRGRKSVLQPSSSPNRRESPLKALGDASNLPQPGRPEKPTLEWACANSAARRKRGLAIYRDED</sequence>
<evidence type="ECO:0000256" key="4">
    <source>
        <dbReference type="RuleBase" id="RU000682"/>
    </source>
</evidence>
<evidence type="ECO:0000256" key="3">
    <source>
        <dbReference type="PROSITE-ProRule" id="PRU00108"/>
    </source>
</evidence>
<comment type="subcellular location">
    <subcellularLocation>
        <location evidence="1 3 4">Nucleus</location>
    </subcellularLocation>
</comment>
<reference evidence="7" key="1">
    <citation type="submission" date="2019-10" db="EMBL/GenBank/DDBJ databases">
        <authorList>
            <person name="Nor Muhammad N."/>
        </authorList>
    </citation>
    <scope>NUCLEOTIDE SEQUENCE</scope>
</reference>
<dbReference type="Gene3D" id="1.10.10.60">
    <property type="entry name" value="Homeodomain-like"/>
    <property type="match status" value="1"/>
</dbReference>
<name>A0A5K1JS17_9APHY</name>
<evidence type="ECO:0000256" key="2">
    <source>
        <dbReference type="ARBA" id="ARBA00023242"/>
    </source>
</evidence>
<dbReference type="AlphaFoldDB" id="A0A5K1JS17"/>
<protein>
    <submittedName>
        <fullName evidence="7">Homeobox domain-containing protein</fullName>
    </submittedName>
</protein>
<dbReference type="GO" id="GO:0000978">
    <property type="term" value="F:RNA polymerase II cis-regulatory region sequence-specific DNA binding"/>
    <property type="evidence" value="ECO:0007669"/>
    <property type="project" value="TreeGrafter"/>
</dbReference>
<feature type="domain" description="Homeobox" evidence="6">
    <location>
        <begin position="63"/>
        <end position="123"/>
    </location>
</feature>
<dbReference type="InterPro" id="IPR009057">
    <property type="entry name" value="Homeodomain-like_sf"/>
</dbReference>
<dbReference type="GO" id="GO:0000981">
    <property type="term" value="F:DNA-binding transcription factor activity, RNA polymerase II-specific"/>
    <property type="evidence" value="ECO:0007669"/>
    <property type="project" value="TreeGrafter"/>
</dbReference>
<feature type="compositionally biased region" description="Low complexity" evidence="5">
    <location>
        <begin position="156"/>
        <end position="168"/>
    </location>
</feature>
<dbReference type="EMBL" id="LR723933">
    <property type="protein sequence ID" value="VWO94372.1"/>
    <property type="molecule type" value="Genomic_DNA"/>
</dbReference>
<evidence type="ECO:0000256" key="1">
    <source>
        <dbReference type="ARBA" id="ARBA00004123"/>
    </source>
</evidence>
<feature type="region of interest" description="Disordered" evidence="5">
    <location>
        <begin position="1"/>
        <end position="48"/>
    </location>
</feature>
<accession>A0A5K1JS17</accession>
<evidence type="ECO:0000256" key="5">
    <source>
        <dbReference type="SAM" id="MobiDB-lite"/>
    </source>
</evidence>
<feature type="region of interest" description="Disordered" evidence="5">
    <location>
        <begin position="146"/>
        <end position="305"/>
    </location>
</feature>
<dbReference type="Pfam" id="PF00046">
    <property type="entry name" value="Homeodomain"/>
    <property type="match status" value="1"/>
</dbReference>
<dbReference type="GO" id="GO:0005634">
    <property type="term" value="C:nucleus"/>
    <property type="evidence" value="ECO:0007669"/>
    <property type="project" value="UniProtKB-SubCell"/>
</dbReference>
<feature type="compositionally biased region" description="Polar residues" evidence="5">
    <location>
        <begin position="33"/>
        <end position="42"/>
    </location>
</feature>
<organism evidence="7">
    <name type="scientific">Ganoderma boninense</name>
    <dbReference type="NCBI Taxonomy" id="34458"/>
    <lineage>
        <taxon>Eukaryota</taxon>
        <taxon>Fungi</taxon>
        <taxon>Dikarya</taxon>
        <taxon>Basidiomycota</taxon>
        <taxon>Agaricomycotina</taxon>
        <taxon>Agaricomycetes</taxon>
        <taxon>Polyporales</taxon>
        <taxon>Polyporaceae</taxon>
        <taxon>Ganoderma</taxon>
    </lineage>
</organism>
<dbReference type="InterPro" id="IPR001356">
    <property type="entry name" value="HD"/>
</dbReference>
<proteinExistence type="predicted"/>
<dbReference type="SMART" id="SM00389">
    <property type="entry name" value="HOX"/>
    <property type="match status" value="1"/>
</dbReference>
<keyword evidence="3 4" id="KW-0371">Homeobox</keyword>
<dbReference type="PANTHER" id="PTHR24341">
    <property type="entry name" value="HOMEOBOX PROTEIN ENGRAILED"/>
    <property type="match status" value="1"/>
</dbReference>
<dbReference type="InterPro" id="IPR050720">
    <property type="entry name" value="Engrailed_Homeobox_TFs"/>
</dbReference>
<dbReference type="CDD" id="cd00086">
    <property type="entry name" value="homeodomain"/>
    <property type="match status" value="1"/>
</dbReference>
<evidence type="ECO:0000259" key="6">
    <source>
        <dbReference type="PROSITE" id="PS50071"/>
    </source>
</evidence>
<dbReference type="SUPFAM" id="SSF46689">
    <property type="entry name" value="Homeodomain-like"/>
    <property type="match status" value="1"/>
</dbReference>
<feature type="DNA-binding region" description="Homeobox" evidence="3">
    <location>
        <begin position="65"/>
        <end position="124"/>
    </location>
</feature>
<gene>
    <name evidence="7" type="primary">I1RC01</name>
</gene>
<dbReference type="PANTHER" id="PTHR24341:SF6">
    <property type="entry name" value="HOMEOBOX PROTEIN INVECTED"/>
    <property type="match status" value="1"/>
</dbReference>
<keyword evidence="2 3" id="KW-0539">Nucleus</keyword>
<feature type="compositionally biased region" description="Polar residues" evidence="5">
    <location>
        <begin position="185"/>
        <end position="201"/>
    </location>
</feature>
<keyword evidence="3 4" id="KW-0238">DNA-binding</keyword>
<evidence type="ECO:0000313" key="7">
    <source>
        <dbReference type="EMBL" id="VWO94372.1"/>
    </source>
</evidence>
<feature type="compositionally biased region" description="Basic and acidic residues" evidence="5">
    <location>
        <begin position="224"/>
        <end position="235"/>
    </location>
</feature>